<dbReference type="Gramene" id="TraesCS3B03G1335500.1">
    <property type="protein sequence ID" value="TraesCS3B03G1335500.1.CDS"/>
    <property type="gene ID" value="TraesCS3B03G1335500"/>
</dbReference>
<dbReference type="Gramene" id="TraesCS3B02G536100.1">
    <property type="protein sequence ID" value="TraesCS3B02G536100.1"/>
    <property type="gene ID" value="TraesCS3B02G536100"/>
</dbReference>
<protein>
    <recommendedName>
        <fullName evidence="1">glutathione transferase</fullName>
        <ecNumber evidence="1">2.5.1.18</ecNumber>
    </recommendedName>
</protein>
<dbReference type="SUPFAM" id="SSF52833">
    <property type="entry name" value="Thioredoxin-like"/>
    <property type="match status" value="1"/>
</dbReference>
<feature type="domain" description="GST N-terminal" evidence="5">
    <location>
        <begin position="3"/>
        <end position="82"/>
    </location>
</feature>
<dbReference type="InterPro" id="IPR036282">
    <property type="entry name" value="Glutathione-S-Trfase_C_sf"/>
</dbReference>
<organism evidence="7">
    <name type="scientific">Triticum aestivum</name>
    <name type="common">Wheat</name>
    <dbReference type="NCBI Taxonomy" id="4565"/>
    <lineage>
        <taxon>Eukaryota</taxon>
        <taxon>Viridiplantae</taxon>
        <taxon>Streptophyta</taxon>
        <taxon>Embryophyta</taxon>
        <taxon>Tracheophyta</taxon>
        <taxon>Spermatophyta</taxon>
        <taxon>Magnoliopsida</taxon>
        <taxon>Liliopsida</taxon>
        <taxon>Poales</taxon>
        <taxon>Poaceae</taxon>
        <taxon>BOP clade</taxon>
        <taxon>Pooideae</taxon>
        <taxon>Triticodae</taxon>
        <taxon>Triticeae</taxon>
        <taxon>Triticinae</taxon>
        <taxon>Triticum</taxon>
    </lineage>
</organism>
<accession>A0A3B6G148</accession>
<dbReference type="Gramene" id="TraesLAC3B03G01707950.1">
    <property type="protein sequence ID" value="TraesLAC3B03G01707950.1"/>
    <property type="gene ID" value="TraesLAC3B03G01707950"/>
</dbReference>
<dbReference type="GeneID" id="123066604"/>
<gene>
    <name evidence="7" type="primary">LOC123066604</name>
</gene>
<dbReference type="RefSeq" id="XP_044345591.1">
    <property type="nucleotide sequence ID" value="XM_044489656.1"/>
</dbReference>
<dbReference type="FunFam" id="3.40.30.10:FF:000200">
    <property type="entry name" value="Glutathione S-transferase"/>
    <property type="match status" value="1"/>
</dbReference>
<dbReference type="PROSITE" id="PS50404">
    <property type="entry name" value="GST_NTER"/>
    <property type="match status" value="1"/>
</dbReference>
<comment type="catalytic activity">
    <reaction evidence="3">
        <text>RX + glutathione = an S-substituted glutathione + a halide anion + H(+)</text>
        <dbReference type="Rhea" id="RHEA:16437"/>
        <dbReference type="ChEBI" id="CHEBI:15378"/>
        <dbReference type="ChEBI" id="CHEBI:16042"/>
        <dbReference type="ChEBI" id="CHEBI:17792"/>
        <dbReference type="ChEBI" id="CHEBI:57925"/>
        <dbReference type="ChEBI" id="CHEBI:90779"/>
        <dbReference type="EC" id="2.5.1.18"/>
    </reaction>
</comment>
<evidence type="ECO:0000259" key="6">
    <source>
        <dbReference type="PROSITE" id="PS50405"/>
    </source>
</evidence>
<dbReference type="GO" id="GO:0005737">
    <property type="term" value="C:cytoplasm"/>
    <property type="evidence" value="ECO:0000318"/>
    <property type="project" value="GO_Central"/>
</dbReference>
<dbReference type="Proteomes" id="UP000019116">
    <property type="component" value="Chromosome 3B"/>
</dbReference>
<dbReference type="SFLD" id="SFLDG00358">
    <property type="entry name" value="Main_(cytGST)"/>
    <property type="match status" value="1"/>
</dbReference>
<dbReference type="Gramene" id="TraesMAC3B03G01767450.1">
    <property type="protein sequence ID" value="TraesMAC3B03G01767450.1"/>
    <property type="gene ID" value="TraesMAC3B03G01767450"/>
</dbReference>
<dbReference type="SFLD" id="SFLDS00019">
    <property type="entry name" value="Glutathione_Transferase_(cytos"/>
    <property type="match status" value="1"/>
</dbReference>
<dbReference type="Pfam" id="PF00043">
    <property type="entry name" value="GST_C"/>
    <property type="match status" value="1"/>
</dbReference>
<evidence type="ECO:0000256" key="1">
    <source>
        <dbReference type="ARBA" id="ARBA00012452"/>
    </source>
</evidence>
<dbReference type="EC" id="2.5.1.18" evidence="1"/>
<evidence type="ECO:0000256" key="2">
    <source>
        <dbReference type="ARBA" id="ARBA00022679"/>
    </source>
</evidence>
<dbReference type="InterPro" id="IPR045073">
    <property type="entry name" value="Omega/Tau-like"/>
</dbReference>
<dbReference type="FunFam" id="1.20.1050.10:FF:000012">
    <property type="entry name" value="Tau class glutathione S-transferase"/>
    <property type="match status" value="1"/>
</dbReference>
<name>A0A3B6G148_WHEAT</name>
<dbReference type="AlphaFoldDB" id="A0A3B6G148"/>
<reference evidence="7" key="2">
    <citation type="submission" date="2018-10" db="UniProtKB">
        <authorList>
            <consortium name="EnsemblPlants"/>
        </authorList>
    </citation>
    <scope>IDENTIFICATION</scope>
</reference>
<evidence type="ECO:0000256" key="3">
    <source>
        <dbReference type="ARBA" id="ARBA00047960"/>
    </source>
</evidence>
<dbReference type="SFLD" id="SFLDG01152">
    <property type="entry name" value="Main.3:_Omega-_and_Tau-like"/>
    <property type="match status" value="1"/>
</dbReference>
<evidence type="ECO:0000313" key="8">
    <source>
        <dbReference type="Proteomes" id="UP000019116"/>
    </source>
</evidence>
<keyword evidence="2" id="KW-0808">Transferase</keyword>
<dbReference type="InterPro" id="IPR036249">
    <property type="entry name" value="Thioredoxin-like_sf"/>
</dbReference>
<dbReference type="PROSITE" id="PS50405">
    <property type="entry name" value="GST_CTER"/>
    <property type="match status" value="1"/>
</dbReference>
<dbReference type="InterPro" id="IPR045074">
    <property type="entry name" value="GST_C_Tau"/>
</dbReference>
<dbReference type="Gramene" id="TraesLDM3B03G01764950.1">
    <property type="protein sequence ID" value="TraesLDM3B03G01764950.1"/>
    <property type="gene ID" value="TraesLDM3B03G01764950"/>
</dbReference>
<comment type="similarity">
    <text evidence="4">Belongs to the GST superfamily.</text>
</comment>
<dbReference type="STRING" id="4565.A0A3B6G148"/>
<evidence type="ECO:0000259" key="5">
    <source>
        <dbReference type="PROSITE" id="PS50404"/>
    </source>
</evidence>
<dbReference type="InterPro" id="IPR010987">
    <property type="entry name" value="Glutathione-S-Trfase_C-like"/>
</dbReference>
<dbReference type="GO" id="GO:0004364">
    <property type="term" value="F:glutathione transferase activity"/>
    <property type="evidence" value="ECO:0000318"/>
    <property type="project" value="GO_Central"/>
</dbReference>
<reference evidence="7" key="1">
    <citation type="submission" date="2018-08" db="EMBL/GenBank/DDBJ databases">
        <authorList>
            <person name="Rossello M."/>
        </authorList>
    </citation>
    <scope>NUCLEOTIDE SEQUENCE [LARGE SCALE GENOMIC DNA]</scope>
    <source>
        <strain evidence="7">cv. Chinese Spring</strain>
    </source>
</reference>
<evidence type="ECO:0000256" key="4">
    <source>
        <dbReference type="RuleBase" id="RU003494"/>
    </source>
</evidence>
<dbReference type="InterPro" id="IPR004045">
    <property type="entry name" value="Glutathione_S-Trfase_N"/>
</dbReference>
<dbReference type="EnsemblPlants" id="TraesCS3B02G536100.1">
    <property type="protein sequence ID" value="TraesCS3B02G536100.1"/>
    <property type="gene ID" value="TraesCS3B02G536100"/>
</dbReference>
<dbReference type="OMA" id="MEDYNAN"/>
<keyword evidence="8" id="KW-1185">Reference proteome</keyword>
<dbReference type="PANTHER" id="PTHR11260">
    <property type="entry name" value="GLUTATHIONE S-TRANSFERASE, GST, SUPERFAMILY, GST DOMAIN CONTAINING"/>
    <property type="match status" value="1"/>
</dbReference>
<dbReference type="CDD" id="cd03058">
    <property type="entry name" value="GST_N_Tau"/>
    <property type="match status" value="1"/>
</dbReference>
<dbReference type="SMR" id="A0A3B6G148"/>
<proteinExistence type="inferred from homology"/>
<feature type="domain" description="GST C-terminal" evidence="6">
    <location>
        <begin position="87"/>
        <end position="211"/>
    </location>
</feature>
<dbReference type="Gramene" id="TraesNOR3B03G01791290.1">
    <property type="protein sequence ID" value="TraesNOR3B03G01791290.1"/>
    <property type="gene ID" value="TraesNOR3B03G01791290"/>
</dbReference>
<dbReference type="Gene3D" id="1.20.1050.10">
    <property type="match status" value="1"/>
</dbReference>
<dbReference type="GO" id="GO:0006749">
    <property type="term" value="P:glutathione metabolic process"/>
    <property type="evidence" value="ECO:0000318"/>
    <property type="project" value="GO_Central"/>
</dbReference>
<dbReference type="Pfam" id="PF02798">
    <property type="entry name" value="GST_N"/>
    <property type="match status" value="1"/>
</dbReference>
<dbReference type="PaxDb" id="4565-Traes_3B_B3D9555E7.1"/>
<sequence>MTEPVKLIGAFGSPFVHRAEVALRLKGVAYTLITEDLSNKSELLLRHNPVHHRVPVLLHGDKAICESLVILEYIDEAFDGPPLLPTDPGERAEARFWAKFFAEKCLMSVWLALWTEGETQKVLMEDAKEYLTIVEMQLKGKRFFGGAAIGLADIAGASVLSHWAGVLQEVAGITVMSDDEYPAIHRWMEDYNADEVVTECLPDRDQLVTHFTAIRGKCVAAAKSMLPNYLATK</sequence>
<dbReference type="SUPFAM" id="SSF47616">
    <property type="entry name" value="GST C-terminal domain-like"/>
    <property type="match status" value="1"/>
</dbReference>
<evidence type="ECO:0000313" key="7">
    <source>
        <dbReference type="EnsemblPlants" id="TraesCS3B02G536100.1"/>
    </source>
</evidence>
<dbReference type="PANTHER" id="PTHR11260:SF755">
    <property type="entry name" value="GLUTATHIONE TRANSFERASE"/>
    <property type="match status" value="1"/>
</dbReference>
<dbReference type="CDD" id="cd03185">
    <property type="entry name" value="GST_C_Tau"/>
    <property type="match status" value="1"/>
</dbReference>
<dbReference type="OrthoDB" id="4951845at2759"/>
<dbReference type="InterPro" id="IPR040079">
    <property type="entry name" value="Glutathione_S-Trfase"/>
</dbReference>
<dbReference type="InterPro" id="IPR004046">
    <property type="entry name" value="GST_C"/>
</dbReference>
<dbReference type="Gene3D" id="3.40.30.10">
    <property type="entry name" value="Glutaredoxin"/>
    <property type="match status" value="1"/>
</dbReference>